<dbReference type="AlphaFoldDB" id="X6NRF6"/>
<sequence length="368" mass="42608">MDLSKSKPKESEITNSCFQFLPRLPAISRNPQCVAHGHEILICGGYQKNQCYSYHTLKNQYKYICSYPSAIVLQAHCVVKCMNNSSADYITLLSFGGKFKHTLIMKYVSVWDNENVIELENTKCVNEWLPFIDNHNQRICIGRKQDNFEGVRAVIGGTENHLLFITYSPRNIDVFNLKRFQYVNYGILPIEERISFHCFLSKSGDVLTTMKTNEKNIEMLLFCRSTGLSIEYNEEGRAFQFQKLQICTALRPLNRYAYVYVNGCIFLFGGNTDFEMHPSNEVHKYSVIKNKWMKFEQTLPSPLSDCVGILSGDSTFLHIIGGQDKKGDIVPLQMKTNISEWMKEQTKMEQLWIKEEEEKKKLKKITMN</sequence>
<accession>X6NRF6</accession>
<keyword evidence="2" id="KW-1185">Reference proteome</keyword>
<protein>
    <recommendedName>
        <fullName evidence="3">Kelch motif family protein</fullName>
    </recommendedName>
</protein>
<comment type="caution">
    <text evidence="1">The sequence shown here is derived from an EMBL/GenBank/DDBJ whole genome shotgun (WGS) entry which is preliminary data.</text>
</comment>
<organism evidence="1 2">
    <name type="scientific">Reticulomyxa filosa</name>
    <dbReference type="NCBI Taxonomy" id="46433"/>
    <lineage>
        <taxon>Eukaryota</taxon>
        <taxon>Sar</taxon>
        <taxon>Rhizaria</taxon>
        <taxon>Retaria</taxon>
        <taxon>Foraminifera</taxon>
        <taxon>Monothalamids</taxon>
        <taxon>Reticulomyxidae</taxon>
        <taxon>Reticulomyxa</taxon>
    </lineage>
</organism>
<dbReference type="Pfam" id="PF01344">
    <property type="entry name" value="Kelch_1"/>
    <property type="match status" value="1"/>
</dbReference>
<proteinExistence type="predicted"/>
<dbReference type="InterPro" id="IPR015915">
    <property type="entry name" value="Kelch-typ_b-propeller"/>
</dbReference>
<name>X6NRF6_RETFI</name>
<reference evidence="1 2" key="1">
    <citation type="journal article" date="2013" name="Curr. Biol.">
        <title>The Genome of the Foraminiferan Reticulomyxa filosa.</title>
        <authorList>
            <person name="Glockner G."/>
            <person name="Hulsmann N."/>
            <person name="Schleicher M."/>
            <person name="Noegel A.A."/>
            <person name="Eichinger L."/>
            <person name="Gallinger C."/>
            <person name="Pawlowski J."/>
            <person name="Sierra R."/>
            <person name="Euteneuer U."/>
            <person name="Pillet L."/>
            <person name="Moustafa A."/>
            <person name="Platzer M."/>
            <person name="Groth M."/>
            <person name="Szafranski K."/>
            <person name="Schliwa M."/>
        </authorList>
    </citation>
    <scope>NUCLEOTIDE SEQUENCE [LARGE SCALE GENOMIC DNA]</scope>
</reference>
<evidence type="ECO:0000313" key="2">
    <source>
        <dbReference type="Proteomes" id="UP000023152"/>
    </source>
</evidence>
<dbReference type="InterPro" id="IPR011043">
    <property type="entry name" value="Gal_Oxase/kelch_b-propeller"/>
</dbReference>
<dbReference type="SUPFAM" id="SSF50965">
    <property type="entry name" value="Galactose oxidase, central domain"/>
    <property type="match status" value="1"/>
</dbReference>
<dbReference type="EMBL" id="ASPP01006733">
    <property type="protein sequence ID" value="ETO28309.1"/>
    <property type="molecule type" value="Genomic_DNA"/>
</dbReference>
<dbReference type="Proteomes" id="UP000023152">
    <property type="component" value="Unassembled WGS sequence"/>
</dbReference>
<evidence type="ECO:0008006" key="3">
    <source>
        <dbReference type="Google" id="ProtNLM"/>
    </source>
</evidence>
<gene>
    <name evidence="1" type="ORF">RFI_08825</name>
</gene>
<evidence type="ECO:0000313" key="1">
    <source>
        <dbReference type="EMBL" id="ETO28309.1"/>
    </source>
</evidence>
<dbReference type="InterPro" id="IPR006652">
    <property type="entry name" value="Kelch_1"/>
</dbReference>
<dbReference type="Gene3D" id="2.120.10.80">
    <property type="entry name" value="Kelch-type beta propeller"/>
    <property type="match status" value="1"/>
</dbReference>